<dbReference type="SUPFAM" id="SSF46992">
    <property type="entry name" value="Ribosomal protein S20"/>
    <property type="match status" value="1"/>
</dbReference>
<dbReference type="GO" id="GO:0005840">
    <property type="term" value="C:ribosome"/>
    <property type="evidence" value="ECO:0007669"/>
    <property type="project" value="UniProtKB-KW"/>
</dbReference>
<evidence type="ECO:0000313" key="9">
    <source>
        <dbReference type="EMBL" id="EFG80328.1"/>
    </source>
</evidence>
<keyword evidence="4 7" id="KW-0689">Ribosomal protein</keyword>
<feature type="region of interest" description="Disordered" evidence="8">
    <location>
        <begin position="88"/>
        <end position="109"/>
    </location>
</feature>
<evidence type="ECO:0000256" key="3">
    <source>
        <dbReference type="ARBA" id="ARBA00022884"/>
    </source>
</evidence>
<accession>A0ABP2I9Z7</accession>
<dbReference type="HAMAP" id="MF_00500">
    <property type="entry name" value="Ribosomal_bS20"/>
    <property type="match status" value="1"/>
</dbReference>
<gene>
    <name evidence="7 9" type="primary">rpsT</name>
    <name evidence="9" type="ORF">HMPREF0281_02422</name>
</gene>
<dbReference type="PANTHER" id="PTHR33398">
    <property type="entry name" value="30S RIBOSOMAL PROTEIN S20"/>
    <property type="match status" value="1"/>
</dbReference>
<protein>
    <recommendedName>
        <fullName evidence="6 7">Small ribosomal subunit protein bS20</fullName>
    </recommendedName>
</protein>
<comment type="similarity">
    <text evidence="1 7">Belongs to the bacterial ribosomal protein bS20 family.</text>
</comment>
<organism evidence="9 10">
    <name type="scientific">Corynebacterium ammoniagenes DSM 20306</name>
    <dbReference type="NCBI Taxonomy" id="649754"/>
    <lineage>
        <taxon>Bacteria</taxon>
        <taxon>Bacillati</taxon>
        <taxon>Actinomycetota</taxon>
        <taxon>Actinomycetes</taxon>
        <taxon>Mycobacteriales</taxon>
        <taxon>Corynebacteriaceae</taxon>
        <taxon>Corynebacterium</taxon>
    </lineage>
</organism>
<proteinExistence type="inferred from homology"/>
<dbReference type="NCBIfam" id="TIGR00029">
    <property type="entry name" value="S20"/>
    <property type="match status" value="1"/>
</dbReference>
<dbReference type="PANTHER" id="PTHR33398:SF1">
    <property type="entry name" value="SMALL RIBOSOMAL SUBUNIT PROTEIN BS20C"/>
    <property type="match status" value="1"/>
</dbReference>
<evidence type="ECO:0000256" key="7">
    <source>
        <dbReference type="HAMAP-Rule" id="MF_00500"/>
    </source>
</evidence>
<keyword evidence="5 7" id="KW-0687">Ribonucleoprotein</keyword>
<name>A0ABP2I9Z7_CORAM</name>
<keyword evidence="10" id="KW-1185">Reference proteome</keyword>
<evidence type="ECO:0000256" key="8">
    <source>
        <dbReference type="SAM" id="MobiDB-lite"/>
    </source>
</evidence>
<sequence>MIRSCAREVKYPIIFDLQEVFLMANIKSKQKRAITNEKARQRNKAVRSAVRTEIRKFRTLVEAGDKAGAEAQLRKASRALDKSVSKGVFHRNNAANKKSGMAAAFNKMN</sequence>
<evidence type="ECO:0000256" key="6">
    <source>
        <dbReference type="ARBA" id="ARBA00035136"/>
    </source>
</evidence>
<reference evidence="9 10" key="1">
    <citation type="submission" date="2010-04" db="EMBL/GenBank/DDBJ databases">
        <authorList>
            <person name="Weinstock G."/>
            <person name="Sodergren E."/>
            <person name="Clifton S."/>
            <person name="Fulton L."/>
            <person name="Fulton B."/>
            <person name="Courtney L."/>
            <person name="Fronick C."/>
            <person name="Harrison M."/>
            <person name="Strong C."/>
            <person name="Farmer C."/>
            <person name="Delahaunty K."/>
            <person name="Markovic C."/>
            <person name="Hall O."/>
            <person name="Minx P."/>
            <person name="Tomlinson C."/>
            <person name="Mitreva M."/>
            <person name="Hou S."/>
            <person name="Wollam A."/>
            <person name="Pepin K.H."/>
            <person name="Johnson M."/>
            <person name="Bhonagiri V."/>
            <person name="Zhang X."/>
            <person name="Suruliraj S."/>
            <person name="Warren W."/>
            <person name="Chinwalla A."/>
            <person name="Mardis E.R."/>
            <person name="Wilson R.K."/>
        </authorList>
    </citation>
    <scope>NUCLEOTIDE SEQUENCE [LARGE SCALE GENOMIC DNA]</scope>
    <source>
        <strain evidence="9 10">DSM 20306</strain>
    </source>
</reference>
<evidence type="ECO:0000256" key="4">
    <source>
        <dbReference type="ARBA" id="ARBA00022980"/>
    </source>
</evidence>
<dbReference type="InterPro" id="IPR036510">
    <property type="entry name" value="Ribosomal_bS20_sf"/>
</dbReference>
<evidence type="ECO:0000313" key="10">
    <source>
        <dbReference type="Proteomes" id="UP000006015"/>
    </source>
</evidence>
<evidence type="ECO:0000256" key="5">
    <source>
        <dbReference type="ARBA" id="ARBA00023274"/>
    </source>
</evidence>
<dbReference type="Pfam" id="PF01649">
    <property type="entry name" value="Ribosomal_S20p"/>
    <property type="match status" value="1"/>
</dbReference>
<dbReference type="Proteomes" id="UP000006015">
    <property type="component" value="Unassembled WGS sequence"/>
</dbReference>
<comment type="function">
    <text evidence="7">Binds directly to 16S ribosomal RNA.</text>
</comment>
<keyword evidence="2 7" id="KW-0699">rRNA-binding</keyword>
<evidence type="ECO:0000256" key="2">
    <source>
        <dbReference type="ARBA" id="ARBA00022730"/>
    </source>
</evidence>
<evidence type="ECO:0000256" key="1">
    <source>
        <dbReference type="ARBA" id="ARBA00007634"/>
    </source>
</evidence>
<keyword evidence="3 7" id="KW-0694">RNA-binding</keyword>
<comment type="caution">
    <text evidence="9">The sequence shown here is derived from an EMBL/GenBank/DDBJ whole genome shotgun (WGS) entry which is preliminary data.</text>
</comment>
<dbReference type="EMBL" id="ADNS01000031">
    <property type="protein sequence ID" value="EFG80328.1"/>
    <property type="molecule type" value="Genomic_DNA"/>
</dbReference>
<dbReference type="Gene3D" id="1.20.58.110">
    <property type="entry name" value="Ribosomal protein S20"/>
    <property type="match status" value="1"/>
</dbReference>
<dbReference type="InterPro" id="IPR002583">
    <property type="entry name" value="Ribosomal_bS20"/>
</dbReference>